<feature type="non-terminal residue" evidence="1">
    <location>
        <position position="260"/>
    </location>
</feature>
<accession>A0A507QZP3</accession>
<name>A0A507QZP3_MONPU</name>
<dbReference type="EMBL" id="VIFY01000048">
    <property type="protein sequence ID" value="TQB73251.1"/>
    <property type="molecule type" value="Genomic_DNA"/>
</dbReference>
<protein>
    <recommendedName>
        <fullName evidence="3">Protein kinase domain-containing protein</fullName>
    </recommendedName>
</protein>
<evidence type="ECO:0008006" key="3">
    <source>
        <dbReference type="Google" id="ProtNLM"/>
    </source>
</evidence>
<proteinExistence type="predicted"/>
<reference evidence="1 2" key="1">
    <citation type="submission" date="2019-06" db="EMBL/GenBank/DDBJ databases">
        <title>Wine fermentation using esterase from Monascus purpureus.</title>
        <authorList>
            <person name="Geng C."/>
            <person name="Zhang Y."/>
        </authorList>
    </citation>
    <scope>NUCLEOTIDE SEQUENCE [LARGE SCALE GENOMIC DNA]</scope>
    <source>
        <strain evidence="1">HQ1</strain>
    </source>
</reference>
<sequence length="260" mass="29773">MSMSDQYTSLWWPEDRIDATVTTEYVLSHLHGPDSHARLYTLPKWGEDLTSETYLDRILSKGKRLFLILNDIGIPDRIFALVDQSYDDSDLPIAASDVALLQLAPDESGHNDPDVDDQFFHAQWRFLVRGIAAGEHVVFDSQNEGVPVEVHRSGMALGANRDDEVEKVILAGAMCRAYIRTKVQVGEPPHFFEADEVLDEVRSLRRLAHEHVFSVHASYFVDNSIYILFAHPHERHLMSFLTDVPQQFKKLPKPRRRQIL</sequence>
<evidence type="ECO:0000313" key="2">
    <source>
        <dbReference type="Proteomes" id="UP000319663"/>
    </source>
</evidence>
<dbReference type="STRING" id="5098.A0A507QZP3"/>
<dbReference type="AlphaFoldDB" id="A0A507QZP3"/>
<keyword evidence="2" id="KW-1185">Reference proteome</keyword>
<evidence type="ECO:0000313" key="1">
    <source>
        <dbReference type="EMBL" id="TQB73251.1"/>
    </source>
</evidence>
<gene>
    <name evidence="1" type="ORF">MPDQ_005996</name>
</gene>
<organism evidence="1 2">
    <name type="scientific">Monascus purpureus</name>
    <name type="common">Red mold</name>
    <name type="synonym">Monascus anka</name>
    <dbReference type="NCBI Taxonomy" id="5098"/>
    <lineage>
        <taxon>Eukaryota</taxon>
        <taxon>Fungi</taxon>
        <taxon>Dikarya</taxon>
        <taxon>Ascomycota</taxon>
        <taxon>Pezizomycotina</taxon>
        <taxon>Eurotiomycetes</taxon>
        <taxon>Eurotiomycetidae</taxon>
        <taxon>Eurotiales</taxon>
        <taxon>Aspergillaceae</taxon>
        <taxon>Monascus</taxon>
    </lineage>
</organism>
<comment type="caution">
    <text evidence="1">The sequence shown here is derived from an EMBL/GenBank/DDBJ whole genome shotgun (WGS) entry which is preliminary data.</text>
</comment>
<dbReference type="Proteomes" id="UP000319663">
    <property type="component" value="Unassembled WGS sequence"/>
</dbReference>